<organism evidence="1">
    <name type="scientific">Siphoviridae sp. ctFbs2</name>
    <dbReference type="NCBI Taxonomy" id="2826213"/>
    <lineage>
        <taxon>Viruses</taxon>
        <taxon>Duplodnaviria</taxon>
        <taxon>Heunggongvirae</taxon>
        <taxon>Uroviricota</taxon>
        <taxon>Caudoviricetes</taxon>
    </lineage>
</organism>
<evidence type="ECO:0000313" key="1">
    <source>
        <dbReference type="EMBL" id="DAD95529.1"/>
    </source>
</evidence>
<protein>
    <submittedName>
        <fullName evidence="1">Uncharacterized protein</fullName>
    </submittedName>
</protein>
<proteinExistence type="predicted"/>
<reference evidence="1" key="1">
    <citation type="journal article" date="2021" name="Proc. Natl. Acad. Sci. U.S.A.">
        <title>A Catalog of Tens of Thousands of Viruses from Human Metagenomes Reveals Hidden Associations with Chronic Diseases.</title>
        <authorList>
            <person name="Tisza M.J."/>
            <person name="Buck C.B."/>
        </authorList>
    </citation>
    <scope>NUCLEOTIDE SEQUENCE</scope>
    <source>
        <strain evidence="1">CtFbs2</strain>
    </source>
</reference>
<sequence length="136" mass="15511">MLEELLAEIHNWFECDYLAGELTVMDGELTLPHGFVKKGQYYRIVGSVFNDGLHQYPTSDLTDEVFDGEVWALAVPKAVVDIATEIEAWRKANPDSAYTSESFGGYSYTKATASDGMPARWQDAFRRRLNRWRKLP</sequence>
<accession>A0A8S5NLF9</accession>
<dbReference type="EMBL" id="BK015193">
    <property type="protein sequence ID" value="DAD95529.1"/>
    <property type="molecule type" value="Genomic_DNA"/>
</dbReference>
<name>A0A8S5NLF9_9CAUD</name>